<reference evidence="2 3" key="1">
    <citation type="journal article" date="2019" name="Int. J. Syst. Evol. Microbiol.">
        <title>The Global Catalogue of Microorganisms (GCM) 10K type strain sequencing project: providing services to taxonomists for standard genome sequencing and annotation.</title>
        <authorList>
            <consortium name="The Broad Institute Genomics Platform"/>
            <consortium name="The Broad Institute Genome Sequencing Center for Infectious Disease"/>
            <person name="Wu L."/>
            <person name="Ma J."/>
        </authorList>
    </citation>
    <scope>NUCLEOTIDE SEQUENCE [LARGE SCALE GENOMIC DNA]</scope>
    <source>
        <strain evidence="2 3">JCM 3106</strain>
    </source>
</reference>
<dbReference type="InterPro" id="IPR002645">
    <property type="entry name" value="STAS_dom"/>
</dbReference>
<feature type="domain" description="STAS" evidence="1">
    <location>
        <begin position="16"/>
        <end position="115"/>
    </location>
</feature>
<dbReference type="SUPFAM" id="SSF52091">
    <property type="entry name" value="SpoIIaa-like"/>
    <property type="match status" value="1"/>
</dbReference>
<sequence length="156" mass="16154">MNLSVHLFRVRAATFVVTVAGDLDLYSAPLLSPSLVPPPGPGPCHIVLAASRLSFCDVAGLRLLTSAHRTLSENGGGLAVAGASGSMRRLTPLVAGNHADAPVHYADVTEALRACAGSVGEDFTGPPPAPRHLPSFRGLGARRAVPAGLRARRHRT</sequence>
<dbReference type="Pfam" id="PF13466">
    <property type="entry name" value="STAS_2"/>
    <property type="match status" value="1"/>
</dbReference>
<gene>
    <name evidence="2" type="ORF">GCM10017559_01250</name>
</gene>
<evidence type="ECO:0000259" key="1">
    <source>
        <dbReference type="PROSITE" id="PS50801"/>
    </source>
</evidence>
<evidence type="ECO:0000313" key="3">
    <source>
        <dbReference type="Proteomes" id="UP001499930"/>
    </source>
</evidence>
<dbReference type="CDD" id="cd07043">
    <property type="entry name" value="STAS_anti-anti-sigma_factors"/>
    <property type="match status" value="1"/>
</dbReference>
<proteinExistence type="predicted"/>
<dbReference type="Gene3D" id="3.30.750.24">
    <property type="entry name" value="STAS domain"/>
    <property type="match status" value="1"/>
</dbReference>
<dbReference type="RefSeq" id="WP_344886807.1">
    <property type="nucleotide sequence ID" value="NZ_BAAAWD010000002.1"/>
</dbReference>
<name>A0ABN3XPR9_9ACTN</name>
<comment type="caution">
    <text evidence="2">The sequence shown here is derived from an EMBL/GenBank/DDBJ whole genome shotgun (WGS) entry which is preliminary data.</text>
</comment>
<keyword evidence="3" id="KW-1185">Reference proteome</keyword>
<dbReference type="InterPro" id="IPR036513">
    <property type="entry name" value="STAS_dom_sf"/>
</dbReference>
<dbReference type="InterPro" id="IPR058548">
    <property type="entry name" value="MlaB-like_STAS"/>
</dbReference>
<dbReference type="PROSITE" id="PS50801">
    <property type="entry name" value="STAS"/>
    <property type="match status" value="1"/>
</dbReference>
<organism evidence="2 3">
    <name type="scientific">Streptosporangium longisporum</name>
    <dbReference type="NCBI Taxonomy" id="46187"/>
    <lineage>
        <taxon>Bacteria</taxon>
        <taxon>Bacillati</taxon>
        <taxon>Actinomycetota</taxon>
        <taxon>Actinomycetes</taxon>
        <taxon>Streptosporangiales</taxon>
        <taxon>Streptosporangiaceae</taxon>
        <taxon>Streptosporangium</taxon>
    </lineage>
</organism>
<evidence type="ECO:0000313" key="2">
    <source>
        <dbReference type="EMBL" id="GAA2985443.1"/>
    </source>
</evidence>
<dbReference type="Proteomes" id="UP001499930">
    <property type="component" value="Unassembled WGS sequence"/>
</dbReference>
<protein>
    <recommendedName>
        <fullName evidence="1">STAS domain-containing protein</fullName>
    </recommendedName>
</protein>
<accession>A0ABN3XPR9</accession>
<dbReference type="EMBL" id="BAAAWD010000002">
    <property type="protein sequence ID" value="GAA2985443.1"/>
    <property type="molecule type" value="Genomic_DNA"/>
</dbReference>